<feature type="transmembrane region" description="Helical" evidence="1">
    <location>
        <begin position="255"/>
        <end position="275"/>
    </location>
</feature>
<feature type="transmembrane region" description="Helical" evidence="1">
    <location>
        <begin position="196"/>
        <end position="216"/>
    </location>
</feature>
<feature type="transmembrane region" description="Helical" evidence="1">
    <location>
        <begin position="228"/>
        <end position="243"/>
    </location>
</feature>
<comment type="caution">
    <text evidence="2">The sequence shown here is derived from an EMBL/GenBank/DDBJ whole genome shotgun (WGS) entry which is preliminary data.</text>
</comment>
<dbReference type="Proteomes" id="UP001230220">
    <property type="component" value="Unassembled WGS sequence"/>
</dbReference>
<evidence type="ECO:0000256" key="1">
    <source>
        <dbReference type="SAM" id="Phobius"/>
    </source>
</evidence>
<keyword evidence="1" id="KW-0812">Transmembrane</keyword>
<name>A0ABU0E3P5_9FIRM</name>
<reference evidence="2 3" key="1">
    <citation type="submission" date="2023-07" db="EMBL/GenBank/DDBJ databases">
        <title>Genomic Encyclopedia of Type Strains, Phase IV (KMG-IV): sequencing the most valuable type-strain genomes for metagenomic binning, comparative biology and taxonomic classification.</title>
        <authorList>
            <person name="Goeker M."/>
        </authorList>
    </citation>
    <scope>NUCLEOTIDE SEQUENCE [LARGE SCALE GENOMIC DNA]</scope>
    <source>
        <strain evidence="2 3">DSM 16784</strain>
    </source>
</reference>
<feature type="transmembrane region" description="Helical" evidence="1">
    <location>
        <begin position="39"/>
        <end position="58"/>
    </location>
</feature>
<sequence>MDFSNFFVFFVTIIILLFIFLTKNKALSILFNDILSNKYSIIVILIVLIITLLASQIVNNIFNYKFLSVINIIMIFFVLTNNYNHWDNHIGLNKIKVLINSLVKMFIIDAYMIFFEVLFSQRFNILVSTILSIIVSILLSFKVVYYFLPDLPSMKKSSEPVESFDWIPYFVNNTLFYISFIVVFFTYNSFSFTFQNFFVIISSIVALLYDLYKIFVPKIMNNLTNMKKLYIICFFISFDYKNYNGFYNYFIKPFLIDNLIISIIIIVCVIIFRYTDSIIKWYARKTYNK</sequence>
<keyword evidence="1" id="KW-1133">Transmembrane helix</keyword>
<proteinExistence type="predicted"/>
<feature type="transmembrane region" description="Helical" evidence="1">
    <location>
        <begin position="6"/>
        <end position="27"/>
    </location>
</feature>
<organism evidence="2 3">
    <name type="scientific">Breznakia pachnodae</name>
    <dbReference type="NCBI Taxonomy" id="265178"/>
    <lineage>
        <taxon>Bacteria</taxon>
        <taxon>Bacillati</taxon>
        <taxon>Bacillota</taxon>
        <taxon>Erysipelotrichia</taxon>
        <taxon>Erysipelotrichales</taxon>
        <taxon>Erysipelotrichaceae</taxon>
        <taxon>Breznakia</taxon>
    </lineage>
</organism>
<feature type="transmembrane region" description="Helical" evidence="1">
    <location>
        <begin position="64"/>
        <end position="83"/>
    </location>
</feature>
<gene>
    <name evidence="2" type="ORF">J2S15_002268</name>
</gene>
<keyword evidence="1" id="KW-0472">Membrane</keyword>
<accession>A0ABU0E3P5</accession>
<dbReference type="EMBL" id="JAUSUR010000004">
    <property type="protein sequence ID" value="MDQ0361518.1"/>
    <property type="molecule type" value="Genomic_DNA"/>
</dbReference>
<keyword evidence="3" id="KW-1185">Reference proteome</keyword>
<evidence type="ECO:0000313" key="3">
    <source>
        <dbReference type="Proteomes" id="UP001230220"/>
    </source>
</evidence>
<feature type="transmembrane region" description="Helical" evidence="1">
    <location>
        <begin position="125"/>
        <end position="148"/>
    </location>
</feature>
<protein>
    <submittedName>
        <fullName evidence="2">Uncharacterized protein</fullName>
    </submittedName>
</protein>
<feature type="transmembrane region" description="Helical" evidence="1">
    <location>
        <begin position="169"/>
        <end position="190"/>
    </location>
</feature>
<evidence type="ECO:0000313" key="2">
    <source>
        <dbReference type="EMBL" id="MDQ0361518.1"/>
    </source>
</evidence>
<feature type="transmembrane region" description="Helical" evidence="1">
    <location>
        <begin position="95"/>
        <end position="119"/>
    </location>
</feature>